<comment type="cofactor">
    <cofactor evidence="1">
        <name>FAD</name>
        <dbReference type="ChEBI" id="CHEBI:57692"/>
    </cofactor>
</comment>
<dbReference type="CDD" id="cd00051">
    <property type="entry name" value="EFh"/>
    <property type="match status" value="1"/>
</dbReference>
<dbReference type="InterPro" id="IPR011992">
    <property type="entry name" value="EF-hand-dom_pair"/>
</dbReference>
<organism evidence="15 16">
    <name type="scientific">Caenorhabditis tropicalis</name>
    <dbReference type="NCBI Taxonomy" id="1561998"/>
    <lineage>
        <taxon>Eukaryota</taxon>
        <taxon>Metazoa</taxon>
        <taxon>Ecdysozoa</taxon>
        <taxon>Nematoda</taxon>
        <taxon>Chromadorea</taxon>
        <taxon>Rhabditida</taxon>
        <taxon>Rhabditina</taxon>
        <taxon>Rhabditomorpha</taxon>
        <taxon>Rhabditoidea</taxon>
        <taxon>Rhabditidae</taxon>
        <taxon>Peloderinae</taxon>
        <taxon>Caenorhabditis</taxon>
    </lineage>
</organism>
<proteinExistence type="inferred from homology"/>
<evidence type="ECO:0000256" key="3">
    <source>
        <dbReference type="ARBA" id="ARBA00004745"/>
    </source>
</evidence>
<dbReference type="Proteomes" id="UP000095282">
    <property type="component" value="Unplaced"/>
</dbReference>
<evidence type="ECO:0000256" key="11">
    <source>
        <dbReference type="ARBA" id="ARBA00022946"/>
    </source>
</evidence>
<dbReference type="GO" id="GO:0004368">
    <property type="term" value="F:glycerol-3-phosphate dehydrogenase (quinone) activity"/>
    <property type="evidence" value="ECO:0007669"/>
    <property type="project" value="UniProtKB-EC"/>
</dbReference>
<dbReference type="STRING" id="1561998.A0A1I7UZX2"/>
<dbReference type="Pfam" id="PF01266">
    <property type="entry name" value="DAO"/>
    <property type="match status" value="1"/>
</dbReference>
<keyword evidence="7" id="KW-0479">Metal-binding</keyword>
<evidence type="ECO:0000256" key="4">
    <source>
        <dbReference type="ARBA" id="ARBA00007330"/>
    </source>
</evidence>
<evidence type="ECO:0000256" key="10">
    <source>
        <dbReference type="ARBA" id="ARBA00022837"/>
    </source>
</evidence>
<dbReference type="Pfam" id="PF13499">
    <property type="entry name" value="EF-hand_7"/>
    <property type="match status" value="1"/>
</dbReference>
<dbReference type="AlphaFoldDB" id="A0A1I7UZX2"/>
<dbReference type="InterPro" id="IPR018247">
    <property type="entry name" value="EF_Hand_1_Ca_BS"/>
</dbReference>
<evidence type="ECO:0000256" key="8">
    <source>
        <dbReference type="ARBA" id="ARBA00022737"/>
    </source>
</evidence>
<dbReference type="Pfam" id="PF16901">
    <property type="entry name" value="DAO_C"/>
    <property type="match status" value="1"/>
</dbReference>
<keyword evidence="11" id="KW-0809">Transit peptide</keyword>
<evidence type="ECO:0000256" key="6">
    <source>
        <dbReference type="ARBA" id="ARBA00022630"/>
    </source>
</evidence>
<dbReference type="InterPro" id="IPR006076">
    <property type="entry name" value="FAD-dep_OxRdtase"/>
</dbReference>
<dbReference type="GO" id="GO:0006072">
    <property type="term" value="P:glycerol-3-phosphate metabolic process"/>
    <property type="evidence" value="ECO:0007669"/>
    <property type="project" value="InterPro"/>
</dbReference>
<keyword evidence="12" id="KW-0560">Oxidoreductase</keyword>
<keyword evidence="13" id="KW-0496">Mitochondrion</keyword>
<feature type="domain" description="EF-hand" evidence="14">
    <location>
        <begin position="352"/>
        <end position="387"/>
    </location>
</feature>
<evidence type="ECO:0000313" key="15">
    <source>
        <dbReference type="Proteomes" id="UP000095282"/>
    </source>
</evidence>
<dbReference type="InterPro" id="IPR000447">
    <property type="entry name" value="G3P_DH_FAD-dep"/>
</dbReference>
<comment type="pathway">
    <text evidence="3">Polyol metabolism; glycerol degradation.</text>
</comment>
<dbReference type="FunFam" id="1.10.8.870:FF:000001">
    <property type="entry name" value="Glycerol-3-phosphate dehydrogenase"/>
    <property type="match status" value="1"/>
</dbReference>
<dbReference type="InterPro" id="IPR002048">
    <property type="entry name" value="EF_hand_dom"/>
</dbReference>
<evidence type="ECO:0000259" key="14">
    <source>
        <dbReference type="PROSITE" id="PS50222"/>
    </source>
</evidence>
<evidence type="ECO:0000256" key="1">
    <source>
        <dbReference type="ARBA" id="ARBA00001974"/>
    </source>
</evidence>
<evidence type="ECO:0000256" key="12">
    <source>
        <dbReference type="ARBA" id="ARBA00023002"/>
    </source>
</evidence>
<dbReference type="WBParaSite" id="Csp11.Scaffold630.g21013.t1">
    <property type="protein sequence ID" value="Csp11.Scaffold630.g21013.t1"/>
    <property type="gene ID" value="Csp11.Scaffold630.g21013"/>
</dbReference>
<evidence type="ECO:0000256" key="5">
    <source>
        <dbReference type="ARBA" id="ARBA00013029"/>
    </source>
</evidence>
<dbReference type="InterPro" id="IPR038299">
    <property type="entry name" value="DAO_C_sf"/>
</dbReference>
<dbReference type="Gene3D" id="1.10.238.10">
    <property type="entry name" value="EF-hand"/>
    <property type="match status" value="1"/>
</dbReference>
<dbReference type="SMART" id="SM00054">
    <property type="entry name" value="EFh"/>
    <property type="match status" value="2"/>
</dbReference>
<keyword evidence="15" id="KW-1185">Reference proteome</keyword>
<dbReference type="EC" id="1.1.5.3" evidence="5"/>
<dbReference type="PROSITE" id="PS50222">
    <property type="entry name" value="EF_HAND_2"/>
    <property type="match status" value="2"/>
</dbReference>
<dbReference type="PROSITE" id="PS00978">
    <property type="entry name" value="FAD_G3PDH_2"/>
    <property type="match status" value="1"/>
</dbReference>
<evidence type="ECO:0000256" key="9">
    <source>
        <dbReference type="ARBA" id="ARBA00022827"/>
    </source>
</evidence>
<dbReference type="InterPro" id="IPR031656">
    <property type="entry name" value="DAO_C"/>
</dbReference>
<dbReference type="eggNOG" id="KOG0042">
    <property type="taxonomic scope" value="Eukaryota"/>
</dbReference>
<keyword evidence="8" id="KW-0677">Repeat</keyword>
<dbReference type="SUPFAM" id="SSF47473">
    <property type="entry name" value="EF-hand"/>
    <property type="match status" value="1"/>
</dbReference>
<dbReference type="Gene3D" id="3.30.9.10">
    <property type="entry name" value="D-Amino Acid Oxidase, subunit A, domain 2"/>
    <property type="match status" value="1"/>
</dbReference>
<dbReference type="Gene3D" id="1.10.8.870">
    <property type="entry name" value="Alpha-glycerophosphate oxidase, cap domain"/>
    <property type="match status" value="1"/>
</dbReference>
<comment type="similarity">
    <text evidence="4">Belongs to the FAD-dependent glycerol-3-phosphate dehydrogenase family.</text>
</comment>
<dbReference type="PANTHER" id="PTHR11985">
    <property type="entry name" value="GLYCEROL-3-PHOSPHATE DEHYDROGENASE"/>
    <property type="match status" value="1"/>
</dbReference>
<protein>
    <recommendedName>
        <fullName evidence="5">glycerol-3-phosphate dehydrogenase</fullName>
        <ecNumber evidence="5">1.1.5.3</ecNumber>
    </recommendedName>
</protein>
<evidence type="ECO:0000313" key="16">
    <source>
        <dbReference type="WBParaSite" id="Csp11.Scaffold630.g21013.t1"/>
    </source>
</evidence>
<dbReference type="SUPFAM" id="SSF54373">
    <property type="entry name" value="FAD-linked reductases, C-terminal domain"/>
    <property type="match status" value="1"/>
</dbReference>
<feature type="domain" description="EF-hand" evidence="14">
    <location>
        <begin position="388"/>
        <end position="423"/>
    </location>
</feature>
<evidence type="ECO:0000256" key="2">
    <source>
        <dbReference type="ARBA" id="ARBA00004173"/>
    </source>
</evidence>
<dbReference type="InterPro" id="IPR036188">
    <property type="entry name" value="FAD/NAD-bd_sf"/>
</dbReference>
<reference evidence="16" key="1">
    <citation type="submission" date="2016-11" db="UniProtKB">
        <authorList>
            <consortium name="WormBaseParasite"/>
        </authorList>
    </citation>
    <scope>IDENTIFICATION</scope>
</reference>
<dbReference type="PANTHER" id="PTHR11985:SF15">
    <property type="entry name" value="GLYCEROL-3-PHOSPHATE DEHYDROGENASE, MITOCHONDRIAL"/>
    <property type="match status" value="1"/>
</dbReference>
<dbReference type="SUPFAM" id="SSF51905">
    <property type="entry name" value="FAD/NAD(P)-binding domain"/>
    <property type="match status" value="1"/>
</dbReference>
<dbReference type="GO" id="GO:0005739">
    <property type="term" value="C:mitochondrion"/>
    <property type="evidence" value="ECO:0007669"/>
    <property type="project" value="UniProtKB-SubCell"/>
</dbReference>
<dbReference type="PROSITE" id="PS00018">
    <property type="entry name" value="EF_HAND_1"/>
    <property type="match status" value="1"/>
</dbReference>
<keyword evidence="9" id="KW-0274">FAD</keyword>
<sequence>MVTGAEWDIKAKAVINATGPFTDSIRLMGDPETARPICAPSAGVHITLPGYYSPSNTGLLDPDTSDGRVIFFLPWERMTIAGTTDAPSDVTLSPQPTDHDIEFILQEIRGYLSKDVSVRRGDVMSAWSGLRPLVRDPNKKDTKSLARNHIIEVGKSGLVTIAGGKWTTYRHMAEETVDKVVEVHGLKTESGCVTPGLLLEGAHDWNSLQYIHLVQDYGMEVDVAQHLSNTYGDRAFVVARMCKMTGKRWPIVGQRLHPEFPYLDAEVRYAVREYACTAVDVIARRMRLAFLNTYAAHEVLPDMVRVMGEELGWSSAEQRAQLEKARAFIDLEMGQNAKQTAVSNAPLNLTKEEMQRAKERFHQLDKDRKGHITVNDLRKHFREHNQKIDERVLHELLNEVDLNKNGEIEIAEFFQLYSGLKGGQLTSNRLVGYLDEIHGTPSVNQEKKQKTPPKLQ</sequence>
<keyword evidence="10" id="KW-0106">Calcium</keyword>
<keyword evidence="6" id="KW-0285">Flavoprotein</keyword>
<accession>A0A1I7UZX2</accession>
<evidence type="ECO:0000256" key="13">
    <source>
        <dbReference type="ARBA" id="ARBA00023128"/>
    </source>
</evidence>
<dbReference type="GO" id="GO:0005509">
    <property type="term" value="F:calcium ion binding"/>
    <property type="evidence" value="ECO:0007669"/>
    <property type="project" value="InterPro"/>
</dbReference>
<evidence type="ECO:0000256" key="7">
    <source>
        <dbReference type="ARBA" id="ARBA00022723"/>
    </source>
</evidence>
<name>A0A1I7UZX2_9PELO</name>
<comment type="subcellular location">
    <subcellularLocation>
        <location evidence="2">Mitochondrion</location>
    </subcellularLocation>
</comment>